<evidence type="ECO:0000256" key="2">
    <source>
        <dbReference type="SAM" id="MobiDB-lite"/>
    </source>
</evidence>
<organism evidence="5 6">
    <name type="scientific">Kribbella hippodromi</name>
    <dbReference type="NCBI Taxonomy" id="434347"/>
    <lineage>
        <taxon>Bacteria</taxon>
        <taxon>Bacillati</taxon>
        <taxon>Actinomycetota</taxon>
        <taxon>Actinomycetes</taxon>
        <taxon>Propionibacteriales</taxon>
        <taxon>Kribbellaceae</taxon>
        <taxon>Kribbella</taxon>
    </lineage>
</organism>
<keyword evidence="6" id="KW-1185">Reference proteome</keyword>
<evidence type="ECO:0000256" key="4">
    <source>
        <dbReference type="SAM" id="SignalP"/>
    </source>
</evidence>
<evidence type="ECO:0000313" key="6">
    <source>
        <dbReference type="Proteomes" id="UP001501705"/>
    </source>
</evidence>
<proteinExistence type="predicted"/>
<sequence>MSKPGRRTLSAMSVRLLAAFFAATAFLSALSVPPAHADTPELPDRIVAAWKTDHVSVDERLRPTMPAAELTRIRTAVKNAGLPVYVALVPQSPYLSKGGYDLPTLLHARVGEPGVYIVAIATAGSWTVGGTLYRPAGLRGRDLYSVKSEDKERMNLVYDRPAPQIVRTIQQAATAYDGRPLPAVPASDLRPERAGSGPSVTDKADRATFIGMGAGGFLGFVLTLVLGLRRRKGTVKRAKSVAAKPVDVQDVQLRADQKIQEAERALGRLDKRANKTTQQLDRRDDAYRRLDAARTLRADQPDDLLSSAGALVLARQAERVASGAALQPPCFFDPTHNPGTAKVDWADDIEVPACQQCASVVRRGNTPRGLRVPTKSGLFGHDTKQVPYWTLDPEDSPMVATGFGALSDDLPEQLAASRKDGVR</sequence>
<evidence type="ECO:0000313" key="5">
    <source>
        <dbReference type="EMBL" id="GAA1548183.1"/>
    </source>
</evidence>
<reference evidence="6" key="1">
    <citation type="journal article" date="2019" name="Int. J. Syst. Evol. Microbiol.">
        <title>The Global Catalogue of Microorganisms (GCM) 10K type strain sequencing project: providing services to taxonomists for standard genome sequencing and annotation.</title>
        <authorList>
            <consortium name="The Broad Institute Genomics Platform"/>
            <consortium name="The Broad Institute Genome Sequencing Center for Infectious Disease"/>
            <person name="Wu L."/>
            <person name="Ma J."/>
        </authorList>
    </citation>
    <scope>NUCLEOTIDE SEQUENCE [LARGE SCALE GENOMIC DNA]</scope>
    <source>
        <strain evidence="6">JCM 15572</strain>
    </source>
</reference>
<feature type="transmembrane region" description="Helical" evidence="3">
    <location>
        <begin position="209"/>
        <end position="228"/>
    </location>
</feature>
<keyword evidence="3" id="KW-1133">Transmembrane helix</keyword>
<comment type="caution">
    <text evidence="5">The sequence shown here is derived from an EMBL/GenBank/DDBJ whole genome shotgun (WGS) entry which is preliminary data.</text>
</comment>
<evidence type="ECO:0000256" key="1">
    <source>
        <dbReference type="SAM" id="Coils"/>
    </source>
</evidence>
<keyword evidence="4" id="KW-0732">Signal</keyword>
<feature type="signal peptide" evidence="4">
    <location>
        <begin position="1"/>
        <end position="37"/>
    </location>
</feature>
<feature type="region of interest" description="Disordered" evidence="2">
    <location>
        <begin position="180"/>
        <end position="201"/>
    </location>
</feature>
<evidence type="ECO:0000256" key="3">
    <source>
        <dbReference type="SAM" id="Phobius"/>
    </source>
</evidence>
<gene>
    <name evidence="5" type="ORF">GCM10009804_00650</name>
</gene>
<name>A0ABP4MQJ7_9ACTN</name>
<feature type="coiled-coil region" evidence="1">
    <location>
        <begin position="252"/>
        <end position="279"/>
    </location>
</feature>
<protein>
    <submittedName>
        <fullName evidence="5">Uncharacterized protein</fullName>
    </submittedName>
</protein>
<keyword evidence="1" id="KW-0175">Coiled coil</keyword>
<dbReference type="EMBL" id="BAAAPH010000001">
    <property type="protein sequence ID" value="GAA1548183.1"/>
    <property type="molecule type" value="Genomic_DNA"/>
</dbReference>
<keyword evidence="3" id="KW-0472">Membrane</keyword>
<dbReference type="Proteomes" id="UP001501705">
    <property type="component" value="Unassembled WGS sequence"/>
</dbReference>
<keyword evidence="3" id="KW-0812">Transmembrane</keyword>
<feature type="chain" id="PRO_5045202397" evidence="4">
    <location>
        <begin position="38"/>
        <end position="423"/>
    </location>
</feature>
<accession>A0ABP4MQJ7</accession>